<reference evidence="13 14" key="1">
    <citation type="journal article" date="2014" name="Appl. Environ. Microbiol.">
        <title>Comparative Genome Analysis of 'Candidatus Methanoplasma termitum' Indicates a New Mode of Energy Metabolism in the Seventh Order of Methanogens.</title>
        <authorList>
            <person name="Lang K."/>
            <person name="Schuldes J."/>
            <person name="Klingl A."/>
            <person name="Poehlein A."/>
            <person name="Daniel R."/>
            <person name="Brune A."/>
        </authorList>
    </citation>
    <scope>NUCLEOTIDE SEQUENCE [LARGE SCALE GENOMIC DNA]</scope>
    <source>
        <strain evidence="14">Mpt1</strain>
    </source>
</reference>
<dbReference type="HAMAP" id="MF_01925">
    <property type="entry name" value="P5C_reductase"/>
    <property type="match status" value="1"/>
</dbReference>
<dbReference type="Gene3D" id="3.40.50.720">
    <property type="entry name" value="NAD(P)-binding Rossmann-like Domain"/>
    <property type="match status" value="1"/>
</dbReference>
<comment type="similarity">
    <text evidence="2 8">Belongs to the pyrroline-5-carboxylate reductase family.</text>
</comment>
<dbReference type="Pfam" id="PF14748">
    <property type="entry name" value="P5CR_dimer"/>
    <property type="match status" value="1"/>
</dbReference>
<dbReference type="NCBIfam" id="TIGR00112">
    <property type="entry name" value="proC"/>
    <property type="match status" value="1"/>
</dbReference>
<keyword evidence="5 8" id="KW-0641">Proline biosynthesis</keyword>
<dbReference type="SUPFAM" id="SSF51735">
    <property type="entry name" value="NAD(P)-binding Rossmann-fold domains"/>
    <property type="match status" value="1"/>
</dbReference>
<dbReference type="Gene3D" id="1.10.3730.10">
    <property type="entry name" value="ProC C-terminal domain-like"/>
    <property type="match status" value="1"/>
</dbReference>
<dbReference type="RefSeq" id="WP_048113178.1">
    <property type="nucleotide sequence ID" value="NZ_CP010070.1"/>
</dbReference>
<keyword evidence="14" id="KW-1185">Reference proteome</keyword>
<evidence type="ECO:0000313" key="13">
    <source>
        <dbReference type="EMBL" id="AIZ57129.1"/>
    </source>
</evidence>
<evidence type="ECO:0000256" key="4">
    <source>
        <dbReference type="ARBA" id="ARBA00022605"/>
    </source>
</evidence>
<dbReference type="InterPro" id="IPR036291">
    <property type="entry name" value="NAD(P)-bd_dom_sf"/>
</dbReference>
<dbReference type="PANTHER" id="PTHR11645">
    <property type="entry name" value="PYRROLINE-5-CARBOXYLATE REDUCTASE"/>
    <property type="match status" value="1"/>
</dbReference>
<evidence type="ECO:0000256" key="5">
    <source>
        <dbReference type="ARBA" id="ARBA00022650"/>
    </source>
</evidence>
<dbReference type="FunFam" id="3.40.50.720:FF:000190">
    <property type="entry name" value="Pyrroline-5-carboxylate reductase"/>
    <property type="match status" value="1"/>
</dbReference>
<protein>
    <recommendedName>
        <fullName evidence="8 9">Pyrroline-5-carboxylate reductase</fullName>
        <shortName evidence="8">P5C reductase</shortName>
        <shortName evidence="8">P5CR</shortName>
        <ecNumber evidence="8 9">1.5.1.2</ecNumber>
    </recommendedName>
    <alternativeName>
        <fullName evidence="8">PCA reductase</fullName>
    </alternativeName>
</protein>
<evidence type="ECO:0000256" key="8">
    <source>
        <dbReference type="HAMAP-Rule" id="MF_01925"/>
    </source>
</evidence>
<evidence type="ECO:0000256" key="2">
    <source>
        <dbReference type="ARBA" id="ARBA00005525"/>
    </source>
</evidence>
<dbReference type="GO" id="GO:0055129">
    <property type="term" value="P:L-proline biosynthetic process"/>
    <property type="evidence" value="ECO:0007669"/>
    <property type="project" value="UniProtKB-UniRule"/>
</dbReference>
<evidence type="ECO:0000256" key="3">
    <source>
        <dbReference type="ARBA" id="ARBA00022490"/>
    </source>
</evidence>
<evidence type="ECO:0000256" key="6">
    <source>
        <dbReference type="ARBA" id="ARBA00022857"/>
    </source>
</evidence>
<dbReference type="InterPro" id="IPR028939">
    <property type="entry name" value="P5C_Rdtase_cat_N"/>
</dbReference>
<evidence type="ECO:0000256" key="10">
    <source>
        <dbReference type="PIRSR" id="PIRSR000193-1"/>
    </source>
</evidence>
<evidence type="ECO:0000256" key="9">
    <source>
        <dbReference type="NCBIfam" id="TIGR00112"/>
    </source>
</evidence>
<dbReference type="InterPro" id="IPR008927">
    <property type="entry name" value="6-PGluconate_DH-like_C_sf"/>
</dbReference>
<evidence type="ECO:0000259" key="12">
    <source>
        <dbReference type="Pfam" id="PF14748"/>
    </source>
</evidence>
<comment type="function">
    <text evidence="8">Catalyzes the reduction of 1-pyrroline-5-carboxylate (PCA) to L-proline.</text>
</comment>
<dbReference type="AlphaFoldDB" id="A0A0A7LDK1"/>
<dbReference type="Pfam" id="PF03807">
    <property type="entry name" value="F420_oxidored"/>
    <property type="match status" value="1"/>
</dbReference>
<feature type="binding site" evidence="10">
    <location>
        <begin position="8"/>
        <end position="13"/>
    </location>
    <ligand>
        <name>NADP(+)</name>
        <dbReference type="ChEBI" id="CHEBI:58349"/>
    </ligand>
</feature>
<organism evidence="13 14">
    <name type="scientific">Candidatus Methanoplasma termitum</name>
    <dbReference type="NCBI Taxonomy" id="1577791"/>
    <lineage>
        <taxon>Archaea</taxon>
        <taxon>Methanobacteriati</taxon>
        <taxon>Thermoplasmatota</taxon>
        <taxon>Thermoplasmata</taxon>
        <taxon>Methanomassiliicoccales</taxon>
        <taxon>Methanomassiliicoccaceae</taxon>
        <taxon>Candidatus Methanoplasma</taxon>
    </lineage>
</organism>
<keyword evidence="7 8" id="KW-0560">Oxidoreductase</keyword>
<dbReference type="UniPathway" id="UPA00098">
    <property type="reaction ID" value="UER00361"/>
</dbReference>
<evidence type="ECO:0000256" key="1">
    <source>
        <dbReference type="ARBA" id="ARBA00004496"/>
    </source>
</evidence>
<comment type="pathway">
    <text evidence="8">Amino-acid biosynthesis; L-proline biosynthesis; L-proline from L-glutamate 5-semialdehyde: step 1/1.</text>
</comment>
<dbReference type="GO" id="GO:0004735">
    <property type="term" value="F:pyrroline-5-carboxylate reductase activity"/>
    <property type="evidence" value="ECO:0007669"/>
    <property type="project" value="UniProtKB-UniRule"/>
</dbReference>
<comment type="catalytic activity">
    <reaction evidence="8">
        <text>L-proline + NAD(+) = (S)-1-pyrroline-5-carboxylate + NADH + 2 H(+)</text>
        <dbReference type="Rhea" id="RHEA:14105"/>
        <dbReference type="ChEBI" id="CHEBI:15378"/>
        <dbReference type="ChEBI" id="CHEBI:17388"/>
        <dbReference type="ChEBI" id="CHEBI:57540"/>
        <dbReference type="ChEBI" id="CHEBI:57945"/>
        <dbReference type="ChEBI" id="CHEBI:60039"/>
        <dbReference type="EC" id="1.5.1.2"/>
    </reaction>
</comment>
<dbReference type="PIRSF" id="PIRSF000193">
    <property type="entry name" value="Pyrrol-5-carb_rd"/>
    <property type="match status" value="1"/>
</dbReference>
<feature type="domain" description="Pyrroline-5-carboxylate reductase catalytic N-terminal" evidence="11">
    <location>
        <begin position="4"/>
        <end position="99"/>
    </location>
</feature>
<keyword evidence="4 8" id="KW-0028">Amino-acid biosynthesis</keyword>
<accession>A0A0A7LDK1</accession>
<dbReference type="SUPFAM" id="SSF48179">
    <property type="entry name" value="6-phosphogluconate dehydrogenase C-terminal domain-like"/>
    <property type="match status" value="1"/>
</dbReference>
<keyword evidence="6 8" id="KW-0521">NADP</keyword>
<comment type="subcellular location">
    <subcellularLocation>
        <location evidence="1 8">Cytoplasm</location>
    </subcellularLocation>
</comment>
<dbReference type="PANTHER" id="PTHR11645:SF0">
    <property type="entry name" value="PYRROLINE-5-CARBOXYLATE REDUCTASE 3"/>
    <property type="match status" value="1"/>
</dbReference>
<evidence type="ECO:0000256" key="7">
    <source>
        <dbReference type="ARBA" id="ARBA00023002"/>
    </source>
</evidence>
<dbReference type="EC" id="1.5.1.2" evidence="8 9"/>
<keyword evidence="3 8" id="KW-0963">Cytoplasm</keyword>
<evidence type="ECO:0000313" key="14">
    <source>
        <dbReference type="Proteomes" id="UP000030787"/>
    </source>
</evidence>
<gene>
    <name evidence="8" type="primary">proC</name>
    <name evidence="13" type="ORF">Mpt1_c12670</name>
</gene>
<dbReference type="STRING" id="1577791.Mpt1_c12670"/>
<dbReference type="InterPro" id="IPR029036">
    <property type="entry name" value="P5CR_dimer"/>
</dbReference>
<sequence length="268" mass="28159">MTKKIGFIGAGNMAEAMIKGIIDTGLYTSDEIIASEVYAPRRKYIAEKLGIEVHEGNEVLAKSTKFIVLSVKPQQIEEVLAGIKGHLKKDHLIMSIAAGVTLATLESYAPLCKIIRVMPNQPCMVLASASAFSRGTKATSEDCSTVENVLKAVGICYEVKESLLDAVTGVSGSGPAYAYMMIEALSDGGVLMGLSRDVATKLAAQTLLGAAKTILETGEHPGKMKDIVCSPGGTTIEAVKVLEDLGLRSALINAVEAAALKSAEMGKK</sequence>
<feature type="binding site" evidence="10">
    <location>
        <position position="57"/>
    </location>
    <ligand>
        <name>NADPH</name>
        <dbReference type="ChEBI" id="CHEBI:57783"/>
    </ligand>
</feature>
<dbReference type="Proteomes" id="UP000030787">
    <property type="component" value="Chromosome"/>
</dbReference>
<feature type="domain" description="Pyrroline-5-carboxylate reductase dimerisation" evidence="12">
    <location>
        <begin position="161"/>
        <end position="265"/>
    </location>
</feature>
<dbReference type="EMBL" id="CP010070">
    <property type="protein sequence ID" value="AIZ57129.1"/>
    <property type="molecule type" value="Genomic_DNA"/>
</dbReference>
<proteinExistence type="inferred from homology"/>
<dbReference type="GeneID" id="24818928"/>
<evidence type="ECO:0000259" key="11">
    <source>
        <dbReference type="Pfam" id="PF03807"/>
    </source>
</evidence>
<dbReference type="FunFam" id="1.10.3730.10:FF:000001">
    <property type="entry name" value="Pyrroline-5-carboxylate reductase"/>
    <property type="match status" value="1"/>
</dbReference>
<dbReference type="KEGG" id="mear:Mpt1_c12670"/>
<name>A0A0A7LDK1_9ARCH</name>
<dbReference type="HOGENOM" id="CLU_042344_3_1_2"/>
<comment type="catalytic activity">
    <reaction evidence="8">
        <text>L-proline + NADP(+) = (S)-1-pyrroline-5-carboxylate + NADPH + 2 H(+)</text>
        <dbReference type="Rhea" id="RHEA:14109"/>
        <dbReference type="ChEBI" id="CHEBI:15378"/>
        <dbReference type="ChEBI" id="CHEBI:17388"/>
        <dbReference type="ChEBI" id="CHEBI:57783"/>
        <dbReference type="ChEBI" id="CHEBI:58349"/>
        <dbReference type="ChEBI" id="CHEBI:60039"/>
        <dbReference type="EC" id="1.5.1.2"/>
    </reaction>
</comment>
<dbReference type="InterPro" id="IPR000304">
    <property type="entry name" value="Pyrroline-COOH_reductase"/>
</dbReference>
<dbReference type="GO" id="GO:0005737">
    <property type="term" value="C:cytoplasm"/>
    <property type="evidence" value="ECO:0007669"/>
    <property type="project" value="UniProtKB-SubCell"/>
</dbReference>
<dbReference type="OrthoDB" id="25257at2157"/>